<dbReference type="Proteomes" id="UP000305202">
    <property type="component" value="Unassembled WGS sequence"/>
</dbReference>
<keyword evidence="2" id="KW-1185">Reference proteome</keyword>
<sequence length="160" mass="18008">MLKTDIPMQPQENEILQRSYQSGWHDLIQFLFNQVISDSQDSEAHEKLRQIGAAIAARHPLPPCDSIAALEACLNDLLGHFDWGFVRIAPARHELILVHCAWPHTPTQGENAQWRLASACMLAGAYGEWISAQGGRNEVTTNWHAKDTDDVLIFRYALHA</sequence>
<protein>
    <recommendedName>
        <fullName evidence="3">Cellulose synthase subunit D</fullName>
    </recommendedName>
</protein>
<organism evidence="1 2">
    <name type="scientific">Martelella alba</name>
    <dbReference type="NCBI Taxonomy" id="2590451"/>
    <lineage>
        <taxon>Bacteria</taxon>
        <taxon>Pseudomonadati</taxon>
        <taxon>Pseudomonadota</taxon>
        <taxon>Alphaproteobacteria</taxon>
        <taxon>Hyphomicrobiales</taxon>
        <taxon>Aurantimonadaceae</taxon>
        <taxon>Martelella</taxon>
    </lineage>
</organism>
<proteinExistence type="predicted"/>
<evidence type="ECO:0000313" key="1">
    <source>
        <dbReference type="EMBL" id="TKI04580.1"/>
    </source>
</evidence>
<evidence type="ECO:0000313" key="2">
    <source>
        <dbReference type="Proteomes" id="UP000305202"/>
    </source>
</evidence>
<dbReference type="InterPro" id="IPR038470">
    <property type="entry name" value="Cellsynth_D_sf"/>
</dbReference>
<dbReference type="InterPro" id="IPR022798">
    <property type="entry name" value="BcsD_bac"/>
</dbReference>
<comment type="caution">
    <text evidence="1">The sequence shown here is derived from an EMBL/GenBank/DDBJ whole genome shotgun (WGS) entry which is preliminary data.</text>
</comment>
<dbReference type="EMBL" id="SZPQ01000027">
    <property type="protein sequence ID" value="TKI04580.1"/>
    <property type="molecule type" value="Genomic_DNA"/>
</dbReference>
<reference evidence="1 2" key="1">
    <citation type="submission" date="2019-04" db="EMBL/GenBank/DDBJ databases">
        <authorList>
            <person name="Li M."/>
            <person name="Gao C."/>
        </authorList>
    </citation>
    <scope>NUCLEOTIDE SEQUENCE [LARGE SCALE GENOMIC DNA]</scope>
    <source>
        <strain evidence="1 2">BGMRC 2031</strain>
    </source>
</reference>
<name>A0ABY2SHK4_9HYPH</name>
<gene>
    <name evidence="1" type="ORF">FCN80_17340</name>
</gene>
<accession>A0ABY2SHK4</accession>
<dbReference type="Pfam" id="PF03500">
    <property type="entry name" value="Cellsynth_D"/>
    <property type="match status" value="1"/>
</dbReference>
<evidence type="ECO:0008006" key="3">
    <source>
        <dbReference type="Google" id="ProtNLM"/>
    </source>
</evidence>
<dbReference type="Gene3D" id="3.30.70.2590">
    <property type="match status" value="1"/>
</dbReference>